<dbReference type="Proteomes" id="UP001343724">
    <property type="component" value="Unassembled WGS sequence"/>
</dbReference>
<evidence type="ECO:0000313" key="3">
    <source>
        <dbReference type="EMBL" id="MEC4295599.1"/>
    </source>
</evidence>
<feature type="domain" description="6-phosphogluconate dehydrogenase NADP-binding" evidence="2">
    <location>
        <begin position="27"/>
        <end position="98"/>
    </location>
</feature>
<dbReference type="EMBL" id="JAYMFH010000015">
    <property type="protein sequence ID" value="MEC4295599.1"/>
    <property type="molecule type" value="Genomic_DNA"/>
</dbReference>
<name>A0ABU6J1J8_9ACTN</name>
<dbReference type="InterPro" id="IPR036291">
    <property type="entry name" value="NAD(P)-bd_dom_sf"/>
</dbReference>
<comment type="caution">
    <text evidence="3">The sequence shown here is derived from an EMBL/GenBank/DDBJ whole genome shotgun (WGS) entry which is preliminary data.</text>
</comment>
<evidence type="ECO:0000313" key="4">
    <source>
        <dbReference type="Proteomes" id="UP001343724"/>
    </source>
</evidence>
<dbReference type="SUPFAM" id="SSF51735">
    <property type="entry name" value="NAD(P)-binding Rossmann-fold domains"/>
    <property type="match status" value="1"/>
</dbReference>
<accession>A0ABU6J1J8</accession>
<dbReference type="Pfam" id="PF03446">
    <property type="entry name" value="NAD_binding_2"/>
    <property type="match status" value="1"/>
</dbReference>
<dbReference type="Gene3D" id="3.40.50.720">
    <property type="entry name" value="NAD(P)-binding Rossmann-like Domain"/>
    <property type="match status" value="1"/>
</dbReference>
<protein>
    <submittedName>
        <fullName evidence="3">NAD(P)-binding domain-containing protein</fullName>
    </submittedName>
</protein>
<dbReference type="RefSeq" id="WP_326440824.1">
    <property type="nucleotide sequence ID" value="NZ_JAYMFH010000015.1"/>
</dbReference>
<dbReference type="InterPro" id="IPR006115">
    <property type="entry name" value="6PGDH_NADP-bd"/>
</dbReference>
<evidence type="ECO:0000256" key="1">
    <source>
        <dbReference type="SAM" id="MobiDB-lite"/>
    </source>
</evidence>
<keyword evidence="4" id="KW-1185">Reference proteome</keyword>
<organism evidence="3 4">
    <name type="scientific">Adlercreutzia shanghongiae</name>
    <dbReference type="NCBI Taxonomy" id="3111773"/>
    <lineage>
        <taxon>Bacteria</taxon>
        <taxon>Bacillati</taxon>
        <taxon>Actinomycetota</taxon>
        <taxon>Coriobacteriia</taxon>
        <taxon>Eggerthellales</taxon>
        <taxon>Eggerthellaceae</taxon>
        <taxon>Adlercreutzia</taxon>
    </lineage>
</organism>
<dbReference type="PANTHER" id="PTHR43060:SF15">
    <property type="entry name" value="3-HYDROXYISOBUTYRATE DEHYDROGENASE-LIKE 1, MITOCHONDRIAL-RELATED"/>
    <property type="match status" value="1"/>
</dbReference>
<gene>
    <name evidence="3" type="ORF">VJ920_09780</name>
</gene>
<feature type="region of interest" description="Disordered" evidence="1">
    <location>
        <begin position="285"/>
        <end position="319"/>
    </location>
</feature>
<dbReference type="PANTHER" id="PTHR43060">
    <property type="entry name" value="3-HYDROXYISOBUTYRATE DEHYDROGENASE-LIKE 1, MITOCHONDRIAL-RELATED"/>
    <property type="match status" value="1"/>
</dbReference>
<sequence length="339" mass="35951">MANLYAYRGAPSFIGAVADRLADAGFSRVEDVASADIVVTYCTSGSALEDLYFGDGGLITSAAPGAVLVDLSATTPNFAREINAVATVNDLVMVEAPATVRSLVAEDAFARDNLMGPVATESELTDEVRRLLDALFGEVVEVGAPGRAQLLRNTHTLPMAADLVSAIEAVALDDASARSVGALDADQIPLFSPVSADPVVRAVRQQRFTGAYTAEMLLCELSAALMAADDAEVILPGVEATMHLLELLVVIGGADMAPAALSLVYQDEAAGARAGLDWTRAEQAYGHPASEEDEDWSAYDDEDGCGCGHNHAREDHDYDDYDDFAPYNDDFDNFDFRSN</sequence>
<feature type="compositionally biased region" description="Acidic residues" evidence="1">
    <location>
        <begin position="291"/>
        <end position="304"/>
    </location>
</feature>
<proteinExistence type="predicted"/>
<evidence type="ECO:0000259" key="2">
    <source>
        <dbReference type="Pfam" id="PF03446"/>
    </source>
</evidence>
<reference evidence="3 4" key="1">
    <citation type="submission" date="2024-01" db="EMBL/GenBank/DDBJ databases">
        <title>novel species in genus Adlercreutzia.</title>
        <authorList>
            <person name="Liu X."/>
        </authorList>
    </citation>
    <scope>NUCLEOTIDE SEQUENCE [LARGE SCALE GENOMIC DNA]</scope>
    <source>
        <strain evidence="3 4">R22</strain>
    </source>
</reference>